<evidence type="ECO:0000256" key="5">
    <source>
        <dbReference type="PIRSR" id="PIRSR604294-1"/>
    </source>
</evidence>
<evidence type="ECO:0000256" key="2">
    <source>
        <dbReference type="ARBA" id="ARBA00022723"/>
    </source>
</evidence>
<dbReference type="GO" id="GO:0016121">
    <property type="term" value="P:carotene catabolic process"/>
    <property type="evidence" value="ECO:0007669"/>
    <property type="project" value="TreeGrafter"/>
</dbReference>
<evidence type="ECO:0000256" key="1">
    <source>
        <dbReference type="ARBA" id="ARBA00006787"/>
    </source>
</evidence>
<protein>
    <recommendedName>
        <fullName evidence="6">Dioxygenase</fullName>
        <ecNumber evidence="6">1.13.11.-</ecNumber>
    </recommendedName>
</protein>
<evidence type="ECO:0000256" key="3">
    <source>
        <dbReference type="ARBA" id="ARBA00023002"/>
    </source>
</evidence>
<proteinExistence type="inferred from homology"/>
<dbReference type="InterPro" id="IPR004294">
    <property type="entry name" value="Carotenoid_Oase"/>
</dbReference>
<dbReference type="GO" id="GO:0010436">
    <property type="term" value="F:carotenoid dioxygenase activity"/>
    <property type="evidence" value="ECO:0007669"/>
    <property type="project" value="TreeGrafter"/>
</dbReference>
<dbReference type="Pfam" id="PF03055">
    <property type="entry name" value="RPE65"/>
    <property type="match status" value="1"/>
</dbReference>
<feature type="region of interest" description="Disordered" evidence="7">
    <location>
        <begin position="411"/>
        <end position="451"/>
    </location>
</feature>
<organism evidence="8 9">
    <name type="scientific">Streptomyces cavourensis</name>
    <dbReference type="NCBI Taxonomy" id="67258"/>
    <lineage>
        <taxon>Bacteria</taxon>
        <taxon>Bacillati</taxon>
        <taxon>Actinomycetota</taxon>
        <taxon>Actinomycetes</taxon>
        <taxon>Kitasatosporales</taxon>
        <taxon>Streptomycetaceae</taxon>
        <taxon>Streptomyces</taxon>
    </lineage>
</organism>
<keyword evidence="2 5" id="KW-0479">Metal-binding</keyword>
<feature type="binding site" evidence="5">
    <location>
        <position position="490"/>
    </location>
    <ligand>
        <name>Fe cation</name>
        <dbReference type="ChEBI" id="CHEBI:24875"/>
        <note>catalytic</note>
    </ligand>
</feature>
<dbReference type="AlphaFoldDB" id="A0AAD0Q0Q3"/>
<feature type="compositionally biased region" description="Gly residues" evidence="7">
    <location>
        <begin position="425"/>
        <end position="447"/>
    </location>
</feature>
<dbReference type="GO" id="GO:0046872">
    <property type="term" value="F:metal ion binding"/>
    <property type="evidence" value="ECO:0007669"/>
    <property type="project" value="UniProtKB-KW"/>
</dbReference>
<evidence type="ECO:0000256" key="6">
    <source>
        <dbReference type="RuleBase" id="RU364048"/>
    </source>
</evidence>
<keyword evidence="4 5" id="KW-0408">Iron</keyword>
<dbReference type="PANTHER" id="PTHR10543">
    <property type="entry name" value="BETA-CAROTENE DIOXYGENASE"/>
    <property type="match status" value="1"/>
</dbReference>
<reference evidence="8 9" key="1">
    <citation type="submission" date="2018-07" db="EMBL/GenBank/DDBJ databases">
        <title>Complete genome sequence of soil actinomycete Streptomyces cavourensis tj430.</title>
        <authorList>
            <person name="Wang P."/>
            <person name="Huang Y."/>
        </authorList>
    </citation>
    <scope>NUCLEOTIDE SEQUENCE [LARGE SCALE GENOMIC DNA]</scope>
    <source>
        <strain evidence="8 9">TJ430</strain>
    </source>
</reference>
<feature type="binding site" evidence="5">
    <location>
        <position position="176"/>
    </location>
    <ligand>
        <name>Fe cation</name>
        <dbReference type="ChEBI" id="CHEBI:24875"/>
        <note>catalytic</note>
    </ligand>
</feature>
<sequence>MATRATPFDPTRVAHLNGRFAPVTEEVDAVDLPVVGELPAGLDGVYLRNGPNPRFTPVGSYLYPIDGDGMLHGVWLSQGRARYRNRFVRTPAMRAEEAAGHALWGGLESMILPGPDQVGEELANTFKPLPDINVVEHAGRLLALAESDCPFRMSPGLDTLGRETFGGHLPAGITAHPKTDPVTGEMAVFCYALEPPYLTWSVIGPDGTVTSGPTPVAGVEDASMIHDMALTARYLVLVLAPAFFDLDAAMSGGSVLAWRPEEGTRFALIPRDGGPVRWARDEAFWLWHTANAYDTADGNVILDYIQWPTPGLGSDPGGSRAGSGSAHQGLTRATVDPAAGTVRRVQLDDARVELPRIDDRSLGRAYRTIAVAAGSGRTDLISGEYDALRWYDLGDGGPESGTAARTWNAGDLSVGEPTFAPEPGTGTGSSPGPGSGSGSGSTDGTGGFWLTFATDRTDGTSWLLVLPAEDPARGPVARVRIPVRVPLGLHGVWLPTEERPHRGAAAPEPA</sequence>
<feature type="binding site" evidence="5">
    <location>
        <position position="288"/>
    </location>
    <ligand>
        <name>Fe cation</name>
        <dbReference type="ChEBI" id="CHEBI:24875"/>
        <note>catalytic</note>
    </ligand>
</feature>
<keyword evidence="6" id="KW-0223">Dioxygenase</keyword>
<dbReference type="Proteomes" id="UP000253779">
    <property type="component" value="Chromosome"/>
</dbReference>
<accession>A0AAD0Q0Q3</accession>
<comment type="similarity">
    <text evidence="1 6">Belongs to the carotenoid oxygenase family.</text>
</comment>
<evidence type="ECO:0000313" key="9">
    <source>
        <dbReference type="Proteomes" id="UP000253779"/>
    </source>
</evidence>
<evidence type="ECO:0000256" key="7">
    <source>
        <dbReference type="SAM" id="MobiDB-lite"/>
    </source>
</evidence>
<evidence type="ECO:0000313" key="8">
    <source>
        <dbReference type="EMBL" id="AXI70075.1"/>
    </source>
</evidence>
<dbReference type="PANTHER" id="PTHR10543:SF89">
    <property type="entry name" value="CAROTENOID 9,10(9',10')-CLEAVAGE DIOXYGENASE 1"/>
    <property type="match status" value="1"/>
</dbReference>
<feature type="binding site" evidence="5">
    <location>
        <position position="226"/>
    </location>
    <ligand>
        <name>Fe cation</name>
        <dbReference type="ChEBI" id="CHEBI:24875"/>
        <note>catalytic</note>
    </ligand>
</feature>
<evidence type="ECO:0000256" key="4">
    <source>
        <dbReference type="ARBA" id="ARBA00023004"/>
    </source>
</evidence>
<dbReference type="RefSeq" id="WP_114928925.1">
    <property type="nucleotide sequence ID" value="NZ_CP030930.1"/>
</dbReference>
<dbReference type="EC" id="1.13.11.-" evidence="6"/>
<keyword evidence="3 6" id="KW-0560">Oxidoreductase</keyword>
<dbReference type="EMBL" id="CP030930">
    <property type="protein sequence ID" value="AXI70075.1"/>
    <property type="molecule type" value="Genomic_DNA"/>
</dbReference>
<comment type="cofactor">
    <cofactor evidence="5 6">
        <name>Fe(2+)</name>
        <dbReference type="ChEBI" id="CHEBI:29033"/>
    </cofactor>
    <text evidence="5 6">Binds 1 Fe(2+) ion per subunit.</text>
</comment>
<name>A0AAD0Q0Q3_9ACTN</name>
<gene>
    <name evidence="8" type="ORF">DTW94_01365</name>
</gene>